<accession>A0A2W1JP82</accession>
<evidence type="ECO:0000313" key="1">
    <source>
        <dbReference type="EMBL" id="PZD72692.1"/>
    </source>
</evidence>
<organism evidence="1 2">
    <name type="scientific">Acaryochloris thomasi RCC1774</name>
    <dbReference type="NCBI Taxonomy" id="1764569"/>
    <lineage>
        <taxon>Bacteria</taxon>
        <taxon>Bacillati</taxon>
        <taxon>Cyanobacteriota</taxon>
        <taxon>Cyanophyceae</taxon>
        <taxon>Acaryochloridales</taxon>
        <taxon>Acaryochloridaceae</taxon>
        <taxon>Acaryochloris</taxon>
        <taxon>Acaryochloris thomasi</taxon>
    </lineage>
</organism>
<evidence type="ECO:0008006" key="3">
    <source>
        <dbReference type="Google" id="ProtNLM"/>
    </source>
</evidence>
<keyword evidence="2" id="KW-1185">Reference proteome</keyword>
<protein>
    <recommendedName>
        <fullName evidence="3">Nitrate reductase</fullName>
    </recommendedName>
</protein>
<dbReference type="Pfam" id="PF06042">
    <property type="entry name" value="NTP_transf_6"/>
    <property type="match status" value="1"/>
</dbReference>
<dbReference type="InterPro" id="IPR009267">
    <property type="entry name" value="NTP_transf_6"/>
</dbReference>
<dbReference type="PANTHER" id="PTHR39166:SF1">
    <property type="entry name" value="BLL1166 PROTEIN"/>
    <property type="match status" value="1"/>
</dbReference>
<sequence length="181" mass="21213">MNFETQIEKWVSEDSSRIHALEIASELKLNDWCLAAGFVRNMVWDKLHDRHFPTPLNDIDLIYFNREESSLETDQDLESILKTKLNKPWSVKNQARMHLRNKDASYTSTEDAMSYWVEVETAIGVRLSPTDGLELVAPFGLSSLFSSTVTINDKRRKPKEFYERVRSKKWLQTWPKLKIYA</sequence>
<dbReference type="PANTHER" id="PTHR39166">
    <property type="entry name" value="BLL1166 PROTEIN"/>
    <property type="match status" value="1"/>
</dbReference>
<dbReference type="RefSeq" id="WP_110986960.1">
    <property type="nucleotide sequence ID" value="NZ_CAWNWM010000009.1"/>
</dbReference>
<name>A0A2W1JP82_9CYAN</name>
<dbReference type="EMBL" id="PQWO01000009">
    <property type="protein sequence ID" value="PZD72692.1"/>
    <property type="molecule type" value="Genomic_DNA"/>
</dbReference>
<proteinExistence type="predicted"/>
<comment type="caution">
    <text evidence="1">The sequence shown here is derived from an EMBL/GenBank/DDBJ whole genome shotgun (WGS) entry which is preliminary data.</text>
</comment>
<reference evidence="1 2" key="1">
    <citation type="journal article" date="2018" name="Sci. Rep.">
        <title>A novel species of the marine cyanobacterium Acaryochloris with a unique pigment content and lifestyle.</title>
        <authorList>
            <person name="Partensky F."/>
            <person name="Six C."/>
            <person name="Ratin M."/>
            <person name="Garczarek L."/>
            <person name="Vaulot D."/>
            <person name="Probert I."/>
            <person name="Calteau A."/>
            <person name="Gourvil P."/>
            <person name="Marie D."/>
            <person name="Grebert T."/>
            <person name="Bouchier C."/>
            <person name="Le Panse S."/>
            <person name="Gachenot M."/>
            <person name="Rodriguez F."/>
            <person name="Garrido J.L."/>
        </authorList>
    </citation>
    <scope>NUCLEOTIDE SEQUENCE [LARGE SCALE GENOMIC DNA]</scope>
    <source>
        <strain evidence="1 2">RCC1774</strain>
    </source>
</reference>
<gene>
    <name evidence="1" type="ORF">C1752_03528</name>
</gene>
<dbReference type="OrthoDB" id="9805247at2"/>
<evidence type="ECO:0000313" key="2">
    <source>
        <dbReference type="Proteomes" id="UP000248857"/>
    </source>
</evidence>
<dbReference type="Proteomes" id="UP000248857">
    <property type="component" value="Unassembled WGS sequence"/>
</dbReference>
<dbReference type="AlphaFoldDB" id="A0A2W1JP82"/>